<evidence type="ECO:0000313" key="2">
    <source>
        <dbReference type="Proteomes" id="UP000261340"/>
    </source>
</evidence>
<accession>A0A3Q0QYD8</accession>
<evidence type="ECO:0000313" key="1">
    <source>
        <dbReference type="Ensembl" id="ENSACIP00000003127.1"/>
    </source>
</evidence>
<organism evidence="1 2">
    <name type="scientific">Amphilophus citrinellus</name>
    <name type="common">Midas cichlid</name>
    <name type="synonym">Cichlasoma citrinellum</name>
    <dbReference type="NCBI Taxonomy" id="61819"/>
    <lineage>
        <taxon>Eukaryota</taxon>
        <taxon>Metazoa</taxon>
        <taxon>Chordata</taxon>
        <taxon>Craniata</taxon>
        <taxon>Vertebrata</taxon>
        <taxon>Euteleostomi</taxon>
        <taxon>Actinopterygii</taxon>
        <taxon>Neopterygii</taxon>
        <taxon>Teleostei</taxon>
        <taxon>Neoteleostei</taxon>
        <taxon>Acanthomorphata</taxon>
        <taxon>Ovalentaria</taxon>
        <taxon>Cichlomorphae</taxon>
        <taxon>Cichliformes</taxon>
        <taxon>Cichlidae</taxon>
        <taxon>New World cichlids</taxon>
        <taxon>Cichlasomatinae</taxon>
        <taxon>Heroini</taxon>
        <taxon>Amphilophus</taxon>
    </lineage>
</organism>
<sequence length="107" mass="11932">LVSWLHGEMTSSFEQLEIQQKPRDHDITPNRKTTFKDAAAVHKAPNLDPPVALVSFLPLNKQPARLFDLQTHWTSPSSSPGELWVISLVFEYVEAAVCEGISVMMSA</sequence>
<proteinExistence type="predicted"/>
<reference evidence="1" key="2">
    <citation type="submission" date="2025-09" db="UniProtKB">
        <authorList>
            <consortium name="Ensembl"/>
        </authorList>
    </citation>
    <scope>IDENTIFICATION</scope>
</reference>
<dbReference type="Ensembl" id="ENSACIT00000003236.1">
    <property type="protein sequence ID" value="ENSACIP00000003127.1"/>
    <property type="gene ID" value="ENSACIG00000002503.1"/>
</dbReference>
<keyword evidence="2" id="KW-1185">Reference proteome</keyword>
<dbReference type="Proteomes" id="UP000261340">
    <property type="component" value="Unplaced"/>
</dbReference>
<protein>
    <submittedName>
        <fullName evidence="1">Uncharacterized protein</fullName>
    </submittedName>
</protein>
<name>A0A3Q0QYD8_AMPCI</name>
<dbReference type="AlphaFoldDB" id="A0A3Q0QYD8"/>
<reference evidence="1" key="1">
    <citation type="submission" date="2025-08" db="UniProtKB">
        <authorList>
            <consortium name="Ensembl"/>
        </authorList>
    </citation>
    <scope>IDENTIFICATION</scope>
</reference>